<dbReference type="Proteomes" id="UP000593577">
    <property type="component" value="Unassembled WGS sequence"/>
</dbReference>
<evidence type="ECO:0000313" key="3">
    <source>
        <dbReference type="Proteomes" id="UP000593577"/>
    </source>
</evidence>
<dbReference type="InterPro" id="IPR001932">
    <property type="entry name" value="PPM-type_phosphatase-like_dom"/>
</dbReference>
<dbReference type="PANTHER" id="PTHR47992">
    <property type="entry name" value="PROTEIN PHOSPHATASE"/>
    <property type="match status" value="1"/>
</dbReference>
<feature type="domain" description="PPM-type phosphatase" evidence="1">
    <location>
        <begin position="1"/>
        <end position="236"/>
    </location>
</feature>
<organism evidence="2 3">
    <name type="scientific">Gossypium aridum</name>
    <name type="common">American cotton</name>
    <name type="synonym">Erioxylum aridum</name>
    <dbReference type="NCBI Taxonomy" id="34290"/>
    <lineage>
        <taxon>Eukaryota</taxon>
        <taxon>Viridiplantae</taxon>
        <taxon>Streptophyta</taxon>
        <taxon>Embryophyta</taxon>
        <taxon>Tracheophyta</taxon>
        <taxon>Spermatophyta</taxon>
        <taxon>Magnoliopsida</taxon>
        <taxon>eudicotyledons</taxon>
        <taxon>Gunneridae</taxon>
        <taxon>Pentapetalae</taxon>
        <taxon>rosids</taxon>
        <taxon>malvids</taxon>
        <taxon>Malvales</taxon>
        <taxon>Malvaceae</taxon>
        <taxon>Malvoideae</taxon>
        <taxon>Gossypium</taxon>
    </lineage>
</organism>
<comment type="caution">
    <text evidence="2">The sequence shown here is derived from an EMBL/GenBank/DDBJ whole genome shotgun (WGS) entry which is preliminary data.</text>
</comment>
<dbReference type="SMART" id="SM00332">
    <property type="entry name" value="PP2Cc"/>
    <property type="match status" value="1"/>
</dbReference>
<keyword evidence="3" id="KW-1185">Reference proteome</keyword>
<dbReference type="GO" id="GO:0004722">
    <property type="term" value="F:protein serine/threonine phosphatase activity"/>
    <property type="evidence" value="ECO:0007669"/>
    <property type="project" value="InterPro"/>
</dbReference>
<dbReference type="Gene3D" id="3.60.40.10">
    <property type="entry name" value="PPM-type phosphatase domain"/>
    <property type="match status" value="1"/>
</dbReference>
<evidence type="ECO:0000259" key="1">
    <source>
        <dbReference type="PROSITE" id="PS51746"/>
    </source>
</evidence>
<dbReference type="PROSITE" id="PS51746">
    <property type="entry name" value="PPM_2"/>
    <property type="match status" value="1"/>
</dbReference>
<dbReference type="InterPro" id="IPR015655">
    <property type="entry name" value="PP2C"/>
</dbReference>
<accession>A0A7J8Y423</accession>
<evidence type="ECO:0000313" key="2">
    <source>
        <dbReference type="EMBL" id="MBA0694325.1"/>
    </source>
</evidence>
<dbReference type="Pfam" id="PF00481">
    <property type="entry name" value="PP2C"/>
    <property type="match status" value="1"/>
</dbReference>
<dbReference type="SUPFAM" id="SSF81606">
    <property type="entry name" value="PP2C-like"/>
    <property type="match status" value="1"/>
</dbReference>
<reference evidence="2 3" key="1">
    <citation type="journal article" date="2019" name="Genome Biol. Evol.">
        <title>Insights into the evolution of the New World diploid cottons (Gossypium, subgenus Houzingenia) based on genome sequencing.</title>
        <authorList>
            <person name="Grover C.E."/>
            <person name="Arick M.A. 2nd"/>
            <person name="Thrash A."/>
            <person name="Conover J.L."/>
            <person name="Sanders W.S."/>
            <person name="Peterson D.G."/>
            <person name="Frelichowski J.E."/>
            <person name="Scheffler J.A."/>
            <person name="Scheffler B.E."/>
            <person name="Wendel J.F."/>
        </authorList>
    </citation>
    <scope>NUCLEOTIDE SEQUENCE [LARGE SCALE GENOMIC DNA]</scope>
    <source>
        <strain evidence="2">185</strain>
        <tissue evidence="2">Leaf</tissue>
    </source>
</reference>
<dbReference type="AlphaFoldDB" id="A0A7J8Y423"/>
<dbReference type="EMBL" id="JABFAA010000010">
    <property type="protein sequence ID" value="MBA0694325.1"/>
    <property type="molecule type" value="Genomic_DNA"/>
</dbReference>
<name>A0A7J8Y423_GOSAI</name>
<dbReference type="InterPro" id="IPR036457">
    <property type="entry name" value="PPM-type-like_dom_sf"/>
</dbReference>
<sequence>MVAKKVRNHLPLKLHAHWEVNISSEDVLREISLNTTGSVNSEETALISADKDSRASVDLDVTEKNPDIFKTLKESFLKAFKVMDGELRLHTNIDCFCSGTTAVTLVKLGPYLVVGNVGDSRAVLATRDKDNSLKAVQLTVDLKPNLPAEAEGIRNCKGRVFAFHDEPTVARVWLPNNDALGLAMARAFGDFCLKDFGLISVPEISYRSLSEEDEFYVLATDGVKEPTWILIQNTDI</sequence>
<proteinExistence type="predicted"/>
<protein>
    <recommendedName>
        <fullName evidence="1">PPM-type phosphatase domain-containing protein</fullName>
    </recommendedName>
</protein>
<dbReference type="CDD" id="cd00143">
    <property type="entry name" value="PP2Cc"/>
    <property type="match status" value="1"/>
</dbReference>
<gene>
    <name evidence="2" type="ORF">Goari_004636</name>
</gene>